<dbReference type="PANTHER" id="PTHR14969">
    <property type="entry name" value="SPHINGOSINE-1-PHOSPHATE PHOSPHOHYDROLASE"/>
    <property type="match status" value="1"/>
</dbReference>
<feature type="transmembrane region" description="Helical" evidence="1">
    <location>
        <begin position="12"/>
        <end position="33"/>
    </location>
</feature>
<dbReference type="InterPro" id="IPR000326">
    <property type="entry name" value="PAP2/HPO"/>
</dbReference>
<name>A0AAW1RBC9_9CHLO</name>
<gene>
    <name evidence="3" type="ORF">WJX74_009639</name>
</gene>
<feature type="domain" description="Phosphatidic acid phosphatase type 2/haloperoxidase" evidence="2">
    <location>
        <begin position="10"/>
        <end position="124"/>
    </location>
</feature>
<evidence type="ECO:0000256" key="1">
    <source>
        <dbReference type="SAM" id="Phobius"/>
    </source>
</evidence>
<accession>A0AAW1RBC9</accession>
<dbReference type="EMBL" id="JALJOS010000015">
    <property type="protein sequence ID" value="KAK9830845.1"/>
    <property type="molecule type" value="Genomic_DNA"/>
</dbReference>
<feature type="transmembrane region" description="Helical" evidence="1">
    <location>
        <begin position="105"/>
        <end position="124"/>
    </location>
</feature>
<protein>
    <recommendedName>
        <fullName evidence="2">Phosphatidic acid phosphatase type 2/haloperoxidase domain-containing protein</fullName>
    </recommendedName>
</protein>
<keyword evidence="1" id="KW-0472">Membrane</keyword>
<dbReference type="SUPFAM" id="SSF48317">
    <property type="entry name" value="Acid phosphatase/Vanadium-dependent haloperoxidase"/>
    <property type="match status" value="1"/>
</dbReference>
<keyword evidence="1" id="KW-0812">Transmembrane</keyword>
<reference evidence="3 4" key="1">
    <citation type="journal article" date="2024" name="Nat. Commun.">
        <title>Phylogenomics reveals the evolutionary origins of lichenization in chlorophyte algae.</title>
        <authorList>
            <person name="Puginier C."/>
            <person name="Libourel C."/>
            <person name="Otte J."/>
            <person name="Skaloud P."/>
            <person name="Haon M."/>
            <person name="Grisel S."/>
            <person name="Petersen M."/>
            <person name="Berrin J.G."/>
            <person name="Delaux P.M."/>
            <person name="Dal Grande F."/>
            <person name="Keller J."/>
        </authorList>
    </citation>
    <scope>NUCLEOTIDE SEQUENCE [LARGE SCALE GENOMIC DNA]</scope>
    <source>
        <strain evidence="3 4">SAG 2145</strain>
    </source>
</reference>
<keyword evidence="1" id="KW-1133">Transmembrane helix</keyword>
<proteinExistence type="predicted"/>
<dbReference type="InterPro" id="IPR036938">
    <property type="entry name" value="PAP2/HPO_sf"/>
</dbReference>
<comment type="caution">
    <text evidence="3">The sequence shown here is derived from an EMBL/GenBank/DDBJ whole genome shotgun (WGS) entry which is preliminary data.</text>
</comment>
<dbReference type="Gene3D" id="1.20.144.10">
    <property type="entry name" value="Phosphatidic acid phosphatase type 2/haloperoxidase"/>
    <property type="match status" value="1"/>
</dbReference>
<dbReference type="Proteomes" id="UP001438707">
    <property type="component" value="Unassembled WGS sequence"/>
</dbReference>
<keyword evidence="4" id="KW-1185">Reference proteome</keyword>
<evidence type="ECO:0000259" key="2">
    <source>
        <dbReference type="SMART" id="SM00014"/>
    </source>
</evidence>
<evidence type="ECO:0000313" key="3">
    <source>
        <dbReference type="EMBL" id="KAK9830845.1"/>
    </source>
</evidence>
<dbReference type="GO" id="GO:0042392">
    <property type="term" value="F:sphingosine-1-phosphate phosphatase activity"/>
    <property type="evidence" value="ECO:0007669"/>
    <property type="project" value="TreeGrafter"/>
</dbReference>
<dbReference type="SMART" id="SM00014">
    <property type="entry name" value="acidPPc"/>
    <property type="match status" value="1"/>
</dbReference>
<organism evidence="3 4">
    <name type="scientific">Apatococcus lobatus</name>
    <dbReference type="NCBI Taxonomy" id="904363"/>
    <lineage>
        <taxon>Eukaryota</taxon>
        <taxon>Viridiplantae</taxon>
        <taxon>Chlorophyta</taxon>
        <taxon>core chlorophytes</taxon>
        <taxon>Trebouxiophyceae</taxon>
        <taxon>Chlorellales</taxon>
        <taxon>Chlorellaceae</taxon>
        <taxon>Apatococcus</taxon>
    </lineage>
</organism>
<dbReference type="AlphaFoldDB" id="A0AAW1RBC9"/>
<feature type="transmembrane region" description="Helical" evidence="1">
    <location>
        <begin position="65"/>
        <end position="93"/>
    </location>
</feature>
<dbReference type="Pfam" id="PF01569">
    <property type="entry name" value="PAP2"/>
    <property type="match status" value="1"/>
</dbReference>
<evidence type="ECO:0000313" key="4">
    <source>
        <dbReference type="Proteomes" id="UP001438707"/>
    </source>
</evidence>
<sequence>MPQLSPLARHLSANFFLGFWTDLVVVGLIKGLVRRPRPSYSNNADFLLVVAVDKWSLPSGHASRVVYMAAFASIVAAANGSAMGLATSLWGIVVALSRALLARHYLGDVCAGAVVGLLNTALITKGTFSATDLLIPAATSERLYLEACRFCRSLMS</sequence>
<dbReference type="PANTHER" id="PTHR14969:SF13">
    <property type="entry name" value="AT30094P"/>
    <property type="match status" value="1"/>
</dbReference>